<reference evidence="1 2" key="1">
    <citation type="submission" date="2018-03" db="EMBL/GenBank/DDBJ databases">
        <title>Genome sequence of Clostridium liquoris DSM 100320.</title>
        <authorList>
            <person name="Poehlein A."/>
            <person name="Daniel R."/>
        </authorList>
    </citation>
    <scope>NUCLEOTIDE SEQUENCE [LARGE SCALE GENOMIC DNA]</scope>
    <source>
        <strain evidence="1 2">DSM 100320</strain>
    </source>
</reference>
<dbReference type="InterPro" id="IPR021146">
    <property type="entry name" value="Phage_gp6-like_head-tail"/>
</dbReference>
<organism evidence="1 2">
    <name type="scientific">Clostridium liquoris</name>
    <dbReference type="NCBI Taxonomy" id="1289519"/>
    <lineage>
        <taxon>Bacteria</taxon>
        <taxon>Bacillati</taxon>
        <taxon>Bacillota</taxon>
        <taxon>Clostridia</taxon>
        <taxon>Eubacteriales</taxon>
        <taxon>Clostridiaceae</taxon>
        <taxon>Clostridium</taxon>
    </lineage>
</organism>
<dbReference type="Proteomes" id="UP000239706">
    <property type="component" value="Unassembled WGS sequence"/>
</dbReference>
<evidence type="ECO:0000313" key="2">
    <source>
        <dbReference type="Proteomes" id="UP000239706"/>
    </source>
</evidence>
<keyword evidence="2" id="KW-1185">Reference proteome</keyword>
<accession>A0A2T0B3J1</accession>
<dbReference type="CDD" id="cd08054">
    <property type="entry name" value="gp6"/>
    <property type="match status" value="1"/>
</dbReference>
<proteinExistence type="predicted"/>
<dbReference type="AlphaFoldDB" id="A0A2T0B3J1"/>
<comment type="caution">
    <text evidence="1">The sequence shown here is derived from an EMBL/GenBank/DDBJ whole genome shotgun (WGS) entry which is preliminary data.</text>
</comment>
<gene>
    <name evidence="1" type="ORF">CLLI_15290</name>
</gene>
<protein>
    <submittedName>
        <fullName evidence="1">Phage gp6-like head-tail connector protein</fullName>
    </submittedName>
</protein>
<sequence length="96" mass="10936">MLITLKETKEYLRVDGDEDDSLIESLINASEEYLKNATGKTFNSTNPLARLFCLVLVVDWYENRGLTAGKVGQKIRPVIDSMLAQLNYCYPEEMVE</sequence>
<evidence type="ECO:0000313" key="1">
    <source>
        <dbReference type="EMBL" id="PRR78445.1"/>
    </source>
</evidence>
<dbReference type="OrthoDB" id="5654at2"/>
<dbReference type="Gene3D" id="1.10.3230.30">
    <property type="entry name" value="Phage gp6-like head-tail connector protein"/>
    <property type="match status" value="1"/>
</dbReference>
<dbReference type="RefSeq" id="WP_106063637.1">
    <property type="nucleotide sequence ID" value="NZ_PVXO01000044.1"/>
</dbReference>
<dbReference type="EMBL" id="PVXO01000044">
    <property type="protein sequence ID" value="PRR78445.1"/>
    <property type="molecule type" value="Genomic_DNA"/>
</dbReference>
<dbReference type="InterPro" id="IPR006450">
    <property type="entry name" value="Phage_HK97_gp6-like"/>
</dbReference>
<name>A0A2T0B3J1_9CLOT</name>
<dbReference type="Pfam" id="PF05135">
    <property type="entry name" value="Phage_connect_1"/>
    <property type="match status" value="1"/>
</dbReference>
<dbReference type="NCBIfam" id="TIGR01560">
    <property type="entry name" value="put_DNA_pack"/>
    <property type="match status" value="1"/>
</dbReference>